<dbReference type="SMART" id="SM00186">
    <property type="entry name" value="FBG"/>
    <property type="match status" value="1"/>
</dbReference>
<dbReference type="EMBL" id="JBJQND010000017">
    <property type="protein sequence ID" value="KAL3842360.1"/>
    <property type="molecule type" value="Genomic_DNA"/>
</dbReference>
<evidence type="ECO:0000256" key="1">
    <source>
        <dbReference type="ARBA" id="ARBA00023157"/>
    </source>
</evidence>
<sequence length="280" mass="31236">MDTHGKHPMYLNSGCGLSPSSNWSIKSTHEEIIGTRVKYRCPNGMSQRGNPIIQCQANGTWTDFNFTCAPRNCKEIRDQVQAVTGIYLIFPSSDSAGITVRCDMTTDGGGWTVFQRRIDGSTDFYRGWGDYKRGFGDMHTEFWLGLDIINVLTSQEAVKLRVDLVPPGSPAIPAYAKYATFRVGDENSKYVLTVGNYSGDAGNSLRFHNGMAFSSNDRDNDLSPNNCAFVYHGAWWYNFCHNSNLNGEYGSTVYGRGVVWSHLSGYNVSMVFTEMKIRGL</sequence>
<evidence type="ECO:0000313" key="5">
    <source>
        <dbReference type="EMBL" id="KAL3842360.1"/>
    </source>
</evidence>
<dbReference type="PANTHER" id="PTHR19143:SF458">
    <property type="entry name" value="FIBRINOGEN C-TERMINAL DOMAIN-CONTAINING PROTEIN-RELATED"/>
    <property type="match status" value="1"/>
</dbReference>
<dbReference type="Gene3D" id="3.90.215.10">
    <property type="entry name" value="Gamma Fibrinogen, chain A, domain 1"/>
    <property type="match status" value="1"/>
</dbReference>
<dbReference type="CDD" id="cd00033">
    <property type="entry name" value="CCP"/>
    <property type="match status" value="1"/>
</dbReference>
<dbReference type="Pfam" id="PF00147">
    <property type="entry name" value="Fibrinogen_C"/>
    <property type="match status" value="1"/>
</dbReference>
<dbReference type="Proteomes" id="UP001634394">
    <property type="component" value="Unassembled WGS sequence"/>
</dbReference>
<proteinExistence type="predicted"/>
<evidence type="ECO:0000259" key="3">
    <source>
        <dbReference type="PROSITE" id="PS50923"/>
    </source>
</evidence>
<dbReference type="PROSITE" id="PS51406">
    <property type="entry name" value="FIBRINOGEN_C_2"/>
    <property type="match status" value="1"/>
</dbReference>
<evidence type="ECO:0000259" key="4">
    <source>
        <dbReference type="PROSITE" id="PS51406"/>
    </source>
</evidence>
<comment type="caution">
    <text evidence="5">The sequence shown here is derived from an EMBL/GenBank/DDBJ whole genome shotgun (WGS) entry which is preliminary data.</text>
</comment>
<dbReference type="InterPro" id="IPR000436">
    <property type="entry name" value="Sushi_SCR_CCP_dom"/>
</dbReference>
<keyword evidence="2" id="KW-0768">Sushi</keyword>
<feature type="domain" description="Fibrinogen C-terminal" evidence="4">
    <location>
        <begin position="64"/>
        <end position="280"/>
    </location>
</feature>
<dbReference type="InterPro" id="IPR014716">
    <property type="entry name" value="Fibrinogen_a/b/g_C_1"/>
</dbReference>
<gene>
    <name evidence="5" type="ORF">ACJMK2_020383</name>
</gene>
<dbReference type="SUPFAM" id="SSF57535">
    <property type="entry name" value="Complement control module/SCR domain"/>
    <property type="match status" value="1"/>
</dbReference>
<feature type="disulfide bond" evidence="2">
    <location>
        <begin position="41"/>
        <end position="68"/>
    </location>
</feature>
<dbReference type="FunFam" id="3.90.215.10:FF:000001">
    <property type="entry name" value="Tenascin isoform 1"/>
    <property type="match status" value="1"/>
</dbReference>
<protein>
    <recommendedName>
        <fullName evidence="7">Fibrinogen C-terminal domain-containing protein</fullName>
    </recommendedName>
</protein>
<evidence type="ECO:0000313" key="6">
    <source>
        <dbReference type="Proteomes" id="UP001634394"/>
    </source>
</evidence>
<comment type="caution">
    <text evidence="2">Lacks conserved residue(s) required for the propagation of feature annotation.</text>
</comment>
<dbReference type="SUPFAM" id="SSF56496">
    <property type="entry name" value="Fibrinogen C-terminal domain-like"/>
    <property type="match status" value="1"/>
</dbReference>
<organism evidence="5 6">
    <name type="scientific">Sinanodonta woodiana</name>
    <name type="common">Chinese pond mussel</name>
    <name type="synonym">Anodonta woodiana</name>
    <dbReference type="NCBI Taxonomy" id="1069815"/>
    <lineage>
        <taxon>Eukaryota</taxon>
        <taxon>Metazoa</taxon>
        <taxon>Spiralia</taxon>
        <taxon>Lophotrochozoa</taxon>
        <taxon>Mollusca</taxon>
        <taxon>Bivalvia</taxon>
        <taxon>Autobranchia</taxon>
        <taxon>Heteroconchia</taxon>
        <taxon>Palaeoheterodonta</taxon>
        <taxon>Unionida</taxon>
        <taxon>Unionoidea</taxon>
        <taxon>Unionidae</taxon>
        <taxon>Unioninae</taxon>
        <taxon>Sinanodonta</taxon>
    </lineage>
</organism>
<dbReference type="PROSITE" id="PS50923">
    <property type="entry name" value="SUSHI"/>
    <property type="match status" value="1"/>
</dbReference>
<dbReference type="AlphaFoldDB" id="A0ABD3TZ91"/>
<dbReference type="Gene3D" id="2.10.70.10">
    <property type="entry name" value="Complement Module, domain 1"/>
    <property type="match status" value="1"/>
</dbReference>
<dbReference type="PROSITE" id="PS00514">
    <property type="entry name" value="FIBRINOGEN_C_1"/>
    <property type="match status" value="1"/>
</dbReference>
<keyword evidence="1 2" id="KW-1015">Disulfide bond</keyword>
<dbReference type="InterPro" id="IPR035976">
    <property type="entry name" value="Sushi/SCR/CCP_sf"/>
</dbReference>
<dbReference type="InterPro" id="IPR050373">
    <property type="entry name" value="Fibrinogen_C-term_domain"/>
</dbReference>
<dbReference type="InterPro" id="IPR020837">
    <property type="entry name" value="Fibrinogen_CS"/>
</dbReference>
<evidence type="ECO:0000256" key="2">
    <source>
        <dbReference type="PROSITE-ProRule" id="PRU00302"/>
    </source>
</evidence>
<dbReference type="CDD" id="cd00087">
    <property type="entry name" value="FReD"/>
    <property type="match status" value="1"/>
</dbReference>
<accession>A0ABD3TZ91</accession>
<reference evidence="5 6" key="1">
    <citation type="submission" date="2024-11" db="EMBL/GenBank/DDBJ databases">
        <title>Chromosome-level genome assembly of the freshwater bivalve Anodonta woodiana.</title>
        <authorList>
            <person name="Chen X."/>
        </authorList>
    </citation>
    <scope>NUCLEOTIDE SEQUENCE [LARGE SCALE GENOMIC DNA]</scope>
    <source>
        <strain evidence="5">MN2024</strain>
        <tissue evidence="5">Gills</tissue>
    </source>
</reference>
<dbReference type="NCBIfam" id="NF040941">
    <property type="entry name" value="GGGWT_bact"/>
    <property type="match status" value="1"/>
</dbReference>
<feature type="domain" description="Sushi" evidence="3">
    <location>
        <begin position="13"/>
        <end position="70"/>
    </location>
</feature>
<dbReference type="Pfam" id="PF00084">
    <property type="entry name" value="Sushi"/>
    <property type="match status" value="1"/>
</dbReference>
<name>A0ABD3TZ91_SINWO</name>
<dbReference type="PANTHER" id="PTHR19143">
    <property type="entry name" value="FIBRINOGEN/TENASCIN/ANGIOPOEITIN"/>
    <property type="match status" value="1"/>
</dbReference>
<keyword evidence="6" id="KW-1185">Reference proteome</keyword>
<evidence type="ECO:0008006" key="7">
    <source>
        <dbReference type="Google" id="ProtNLM"/>
    </source>
</evidence>
<dbReference type="InterPro" id="IPR036056">
    <property type="entry name" value="Fibrinogen-like_C"/>
</dbReference>
<dbReference type="InterPro" id="IPR002181">
    <property type="entry name" value="Fibrinogen_a/b/g_C_dom"/>
</dbReference>